<keyword evidence="3" id="KW-1185">Reference proteome</keyword>
<gene>
    <name evidence="2" type="ORF">GCM10017557_02280</name>
</gene>
<dbReference type="KEGG" id="sgm:GCM10017557_02280"/>
<accession>A0A7G1NRB1</accession>
<dbReference type="Pfam" id="PF17882">
    <property type="entry name" value="SBD"/>
    <property type="match status" value="2"/>
</dbReference>
<dbReference type="Proteomes" id="UP000516444">
    <property type="component" value="Chromosome"/>
</dbReference>
<dbReference type="AlphaFoldDB" id="A0A7G1NRB1"/>
<sequence>MDPVFVDFATRPAELSNAVVRQHRCVVAPSYVVVASGGHLDVDFMVPDGAEITEAVLRMSVLGVAAPIDVTVNGEPLAKNFLLPGAEGPDTVREYVLTVPGTALRPGANVLAIHNADADAEAEADADAERGGDGVLRLRTLMVDSAEHDGRARRGSGHDTGERSGWVFTTERRRLGGAAWQPAAELRFLLDRSETHDVAGEREPVTRLAWRGTTGTESSVAFYSDLSGFHGHFRDADGSLGELRGTLTGRMPYTGAAAGTTVRHFTTEEAHDGVWSPAGRLRLLLDDGGAPVERVTWSDRQGAATSLSLLTAAVVGQAPVSGERRDITDLVSQVWASEEFAEFGEVAENLVKSHSKWLAHEQDPELSFTFDLPVAVSAYSLTSANDAPDRDPAVWVLEGSADGRDWTRLDSREGESFHGRYQTKEFALARAEAHRHYRLRITANRGADETQLNAVRFFDGGAESAAPGDCDFVGYRQDAGAEPVGYRGTRIPAPVSGADKESGADTGELLAVDFSDTARNLQDAARLLEQLTRYLRP</sequence>
<reference evidence="2 3" key="1">
    <citation type="journal article" date="2014" name="Int. J. Syst. Evol. Microbiol.">
        <title>Complete genome sequence of Corynebacterium casei LMG S-19264T (=DSM 44701T), isolated from a smear-ripened cheese.</title>
        <authorList>
            <consortium name="US DOE Joint Genome Institute (JGI-PGF)"/>
            <person name="Walter F."/>
            <person name="Albersmeier A."/>
            <person name="Kalinowski J."/>
            <person name="Ruckert C."/>
        </authorList>
    </citation>
    <scope>NUCLEOTIDE SEQUENCE [LARGE SCALE GENOMIC DNA]</scope>
    <source>
        <strain evidence="2 3">JCM 4677</strain>
    </source>
</reference>
<feature type="domain" description="OAA-family lectin sugar binding" evidence="1">
    <location>
        <begin position="168"/>
        <end position="248"/>
    </location>
</feature>
<dbReference type="InterPro" id="IPR008979">
    <property type="entry name" value="Galactose-bd-like_sf"/>
</dbReference>
<dbReference type="RefSeq" id="WP_190849087.1">
    <property type="nucleotide sequence ID" value="NZ_AP023440.1"/>
</dbReference>
<dbReference type="SUPFAM" id="SSF49785">
    <property type="entry name" value="Galactose-binding domain-like"/>
    <property type="match status" value="1"/>
</dbReference>
<evidence type="ECO:0000313" key="2">
    <source>
        <dbReference type="EMBL" id="BCL25369.1"/>
    </source>
</evidence>
<dbReference type="EMBL" id="AP023440">
    <property type="protein sequence ID" value="BCL25369.1"/>
    <property type="molecule type" value="Genomic_DNA"/>
</dbReference>
<evidence type="ECO:0000313" key="3">
    <source>
        <dbReference type="Proteomes" id="UP000516444"/>
    </source>
</evidence>
<proteinExistence type="predicted"/>
<feature type="domain" description="OAA-family lectin sugar binding" evidence="1">
    <location>
        <begin position="264"/>
        <end position="305"/>
    </location>
</feature>
<evidence type="ECO:0000259" key="1">
    <source>
        <dbReference type="Pfam" id="PF17882"/>
    </source>
</evidence>
<dbReference type="Gene3D" id="2.60.120.260">
    <property type="entry name" value="Galactose-binding domain-like"/>
    <property type="match status" value="2"/>
</dbReference>
<protein>
    <recommendedName>
        <fullName evidence="1">OAA-family lectin sugar binding domain-containing protein</fullName>
    </recommendedName>
</protein>
<dbReference type="InterPro" id="IPR040964">
    <property type="entry name" value="SBD"/>
</dbReference>
<name>A0A7G1NRB1_9ACTN</name>
<organism evidence="2 3">
    <name type="scientific">Streptomyces aurantiacus</name>
    <dbReference type="NCBI Taxonomy" id="47760"/>
    <lineage>
        <taxon>Bacteria</taxon>
        <taxon>Bacillati</taxon>
        <taxon>Actinomycetota</taxon>
        <taxon>Actinomycetes</taxon>
        <taxon>Kitasatosporales</taxon>
        <taxon>Streptomycetaceae</taxon>
        <taxon>Streptomyces</taxon>
        <taxon>Streptomyces aurantiacus group</taxon>
    </lineage>
</organism>